<dbReference type="Proteomes" id="UP000593567">
    <property type="component" value="Unassembled WGS sequence"/>
</dbReference>
<feature type="transmembrane region" description="Helical" evidence="2">
    <location>
        <begin position="77"/>
        <end position="101"/>
    </location>
</feature>
<evidence type="ECO:0000256" key="1">
    <source>
        <dbReference type="SAM" id="MobiDB-lite"/>
    </source>
</evidence>
<evidence type="ECO:0000313" key="3">
    <source>
        <dbReference type="EMBL" id="KAF6041201.1"/>
    </source>
</evidence>
<evidence type="ECO:0000313" key="4">
    <source>
        <dbReference type="Proteomes" id="UP000593567"/>
    </source>
</evidence>
<proteinExistence type="predicted"/>
<sequence>MIWYQLREQSKQDKCTRLRMWLLVLSFADTIDLTIASYKIGIEWLVGYYATILCESTIIVVIRYASLEQPYKFQDALWLVTVFASLALGLLLSLITMVLSVKEQKKTTLQKTLKCCCPGSRRGHSDKLPYAWDSYETKRKPTCYANKAFEFEERQKHVDIINNPLGVSDVVSLGANTTPGVSSPHANKSHLSSPLDPPRSLAPALADDAETQKQVME</sequence>
<gene>
    <name evidence="3" type="ORF">EB796_000473</name>
</gene>
<name>A0A7J7KSM5_BUGNE</name>
<organism evidence="3 4">
    <name type="scientific">Bugula neritina</name>
    <name type="common">Brown bryozoan</name>
    <name type="synonym">Sertularia neritina</name>
    <dbReference type="NCBI Taxonomy" id="10212"/>
    <lineage>
        <taxon>Eukaryota</taxon>
        <taxon>Metazoa</taxon>
        <taxon>Spiralia</taxon>
        <taxon>Lophotrochozoa</taxon>
        <taxon>Bryozoa</taxon>
        <taxon>Gymnolaemata</taxon>
        <taxon>Cheilostomatida</taxon>
        <taxon>Flustrina</taxon>
        <taxon>Buguloidea</taxon>
        <taxon>Bugulidae</taxon>
        <taxon>Bugula</taxon>
    </lineage>
</organism>
<reference evidence="3" key="1">
    <citation type="submission" date="2020-06" db="EMBL/GenBank/DDBJ databases">
        <title>Draft genome of Bugula neritina, a colonial animal packing powerful symbionts and potential medicines.</title>
        <authorList>
            <person name="Rayko M."/>
        </authorList>
    </citation>
    <scope>NUCLEOTIDE SEQUENCE [LARGE SCALE GENOMIC DNA]</scope>
    <source>
        <strain evidence="3">Kwan_BN1</strain>
    </source>
</reference>
<protein>
    <submittedName>
        <fullName evidence="3">Uncharacterized protein</fullName>
    </submittedName>
</protein>
<dbReference type="AlphaFoldDB" id="A0A7J7KSM5"/>
<keyword evidence="2" id="KW-1133">Transmembrane helix</keyword>
<comment type="caution">
    <text evidence="3">The sequence shown here is derived from an EMBL/GenBank/DDBJ whole genome shotgun (WGS) entry which is preliminary data.</text>
</comment>
<dbReference type="EMBL" id="VXIV02000068">
    <property type="protein sequence ID" value="KAF6041201.1"/>
    <property type="molecule type" value="Genomic_DNA"/>
</dbReference>
<keyword evidence="2" id="KW-0472">Membrane</keyword>
<feature type="transmembrane region" description="Helical" evidence="2">
    <location>
        <begin position="46"/>
        <end position="65"/>
    </location>
</feature>
<keyword evidence="2" id="KW-0812">Transmembrane</keyword>
<feature type="compositionally biased region" description="Polar residues" evidence="1">
    <location>
        <begin position="176"/>
        <end position="192"/>
    </location>
</feature>
<feature type="region of interest" description="Disordered" evidence="1">
    <location>
        <begin position="176"/>
        <end position="217"/>
    </location>
</feature>
<keyword evidence="4" id="KW-1185">Reference proteome</keyword>
<accession>A0A7J7KSM5</accession>
<evidence type="ECO:0000256" key="2">
    <source>
        <dbReference type="SAM" id="Phobius"/>
    </source>
</evidence>